<dbReference type="InterPro" id="IPR001077">
    <property type="entry name" value="COMT_C"/>
</dbReference>
<feature type="active site" description="Proton acceptor" evidence="4">
    <location>
        <position position="301"/>
    </location>
</feature>
<evidence type="ECO:0000313" key="7">
    <source>
        <dbReference type="Proteomes" id="UP000244855"/>
    </source>
</evidence>
<keyword evidence="2 6" id="KW-0808">Transferase</keyword>
<accession>A0A2V1D7N1</accession>
<evidence type="ECO:0000313" key="6">
    <source>
        <dbReference type="EMBL" id="PVH94052.1"/>
    </source>
</evidence>
<name>A0A2V1D7N1_9PLEO</name>
<dbReference type="SUPFAM" id="SSF53335">
    <property type="entry name" value="S-adenosyl-L-methionine-dependent methyltransferases"/>
    <property type="match status" value="1"/>
</dbReference>
<dbReference type="PROSITE" id="PS51683">
    <property type="entry name" value="SAM_OMT_II"/>
    <property type="match status" value="1"/>
</dbReference>
<dbReference type="Gene3D" id="1.10.10.10">
    <property type="entry name" value="Winged helix-like DNA-binding domain superfamily/Winged helix DNA-binding domain"/>
    <property type="match status" value="1"/>
</dbReference>
<dbReference type="AlphaFoldDB" id="A0A2V1D7N1"/>
<evidence type="ECO:0000256" key="4">
    <source>
        <dbReference type="PIRSR" id="PIRSR005739-1"/>
    </source>
</evidence>
<proteinExistence type="predicted"/>
<keyword evidence="7" id="KW-1185">Reference proteome</keyword>
<dbReference type="Proteomes" id="UP000244855">
    <property type="component" value="Unassembled WGS sequence"/>
</dbReference>
<organism evidence="6 7">
    <name type="scientific">Periconia macrospinosa</name>
    <dbReference type="NCBI Taxonomy" id="97972"/>
    <lineage>
        <taxon>Eukaryota</taxon>
        <taxon>Fungi</taxon>
        <taxon>Dikarya</taxon>
        <taxon>Ascomycota</taxon>
        <taxon>Pezizomycotina</taxon>
        <taxon>Dothideomycetes</taxon>
        <taxon>Pleosporomycetidae</taxon>
        <taxon>Pleosporales</taxon>
        <taxon>Massarineae</taxon>
        <taxon>Periconiaceae</taxon>
        <taxon>Periconia</taxon>
    </lineage>
</organism>
<dbReference type="InterPro" id="IPR029063">
    <property type="entry name" value="SAM-dependent_MTases_sf"/>
</dbReference>
<keyword evidence="3" id="KW-0949">S-adenosyl-L-methionine</keyword>
<dbReference type="GO" id="GO:0032259">
    <property type="term" value="P:methylation"/>
    <property type="evidence" value="ECO:0007669"/>
    <property type="project" value="UniProtKB-KW"/>
</dbReference>
<dbReference type="OrthoDB" id="3340390at2759"/>
<dbReference type="GO" id="GO:0008171">
    <property type="term" value="F:O-methyltransferase activity"/>
    <property type="evidence" value="ECO:0007669"/>
    <property type="project" value="InterPro"/>
</dbReference>
<dbReference type="Gene3D" id="3.40.50.150">
    <property type="entry name" value="Vaccinia Virus protein VP39"/>
    <property type="match status" value="1"/>
</dbReference>
<sequence length="395" mass="43952">MPGARNIIEALSSLAQKPDFEDDADALALAAQLAKQLELSTKKPEDAAIELCFHPSFAATVRVAINLKLFHHIAIADSTITAHKLSEVSGCPENLLIRILRPISALGFVEEAGENVWSATPITKAMCIPSVEATHIHCWDQGTMAAVKMPLYFEEKGYQQPEDPRNGLFQYAFNTKKEAFELWATQPEVISNFNTCMTGIRGSRTSWVEWYPVEERLLNADLRGGDSDVTLVDIAGGRGHDVQAFGRKFPSSKGRLVLQDLPSVIADIQELDGRVERVAHDFFTPQPIIGARVYFFHFIMHDWSDNVCGDILSKIVAAMEPGYSKLILNEFILPNRGSPLFSTGFDLQMMTMHAAQERTETQWERLLERVGLKLVKFWIPPGGGEGIIEAEIPTE</sequence>
<evidence type="ECO:0000259" key="5">
    <source>
        <dbReference type="Pfam" id="PF00891"/>
    </source>
</evidence>
<reference evidence="6 7" key="1">
    <citation type="journal article" date="2018" name="Sci. Rep.">
        <title>Comparative genomics provides insights into the lifestyle and reveals functional heterogeneity of dark septate endophytic fungi.</title>
        <authorList>
            <person name="Knapp D.G."/>
            <person name="Nemeth J.B."/>
            <person name="Barry K."/>
            <person name="Hainaut M."/>
            <person name="Henrissat B."/>
            <person name="Johnson J."/>
            <person name="Kuo A."/>
            <person name="Lim J.H.P."/>
            <person name="Lipzen A."/>
            <person name="Nolan M."/>
            <person name="Ohm R.A."/>
            <person name="Tamas L."/>
            <person name="Grigoriev I.V."/>
            <person name="Spatafora J.W."/>
            <person name="Nagy L.G."/>
            <person name="Kovacs G.M."/>
        </authorList>
    </citation>
    <scope>NUCLEOTIDE SEQUENCE [LARGE SCALE GENOMIC DNA]</scope>
    <source>
        <strain evidence="6 7">DSE2036</strain>
    </source>
</reference>
<gene>
    <name evidence="6" type="ORF">DM02DRAFT_646143</name>
</gene>
<evidence type="ECO:0000256" key="3">
    <source>
        <dbReference type="ARBA" id="ARBA00022691"/>
    </source>
</evidence>
<dbReference type="PIRSF" id="PIRSF005739">
    <property type="entry name" value="O-mtase"/>
    <property type="match status" value="1"/>
</dbReference>
<evidence type="ECO:0000256" key="2">
    <source>
        <dbReference type="ARBA" id="ARBA00022679"/>
    </source>
</evidence>
<dbReference type="PANTHER" id="PTHR43712">
    <property type="entry name" value="PUTATIVE (AFU_ORTHOLOGUE AFUA_4G14580)-RELATED"/>
    <property type="match status" value="1"/>
</dbReference>
<dbReference type="InterPro" id="IPR036388">
    <property type="entry name" value="WH-like_DNA-bd_sf"/>
</dbReference>
<dbReference type="InterPro" id="IPR016461">
    <property type="entry name" value="COMT-like"/>
</dbReference>
<dbReference type="EMBL" id="KZ805553">
    <property type="protein sequence ID" value="PVH94052.1"/>
    <property type="molecule type" value="Genomic_DNA"/>
</dbReference>
<protein>
    <submittedName>
        <fullName evidence="6">Sterigmatocystin 8-O-methyltransferase</fullName>
    </submittedName>
</protein>
<evidence type="ECO:0000256" key="1">
    <source>
        <dbReference type="ARBA" id="ARBA00022603"/>
    </source>
</evidence>
<dbReference type="PANTHER" id="PTHR43712:SF1">
    <property type="entry name" value="HYPOTHETICAL O-METHYLTRANSFERASE (EUROFUNG)-RELATED"/>
    <property type="match status" value="1"/>
</dbReference>
<dbReference type="Pfam" id="PF00891">
    <property type="entry name" value="Methyltransf_2"/>
    <property type="match status" value="1"/>
</dbReference>
<dbReference type="InterPro" id="IPR036390">
    <property type="entry name" value="WH_DNA-bd_sf"/>
</dbReference>
<feature type="domain" description="O-methyltransferase C-terminal" evidence="5">
    <location>
        <begin position="168"/>
        <end position="371"/>
    </location>
</feature>
<keyword evidence="1 6" id="KW-0489">Methyltransferase</keyword>
<dbReference type="SUPFAM" id="SSF46785">
    <property type="entry name" value="Winged helix' DNA-binding domain"/>
    <property type="match status" value="1"/>
</dbReference>